<accession>A0A6M4GUT5</accession>
<keyword evidence="2" id="KW-1185">Reference proteome</keyword>
<dbReference type="KEGG" id="uru:DSM104443_02151"/>
<dbReference type="RefSeq" id="WP_171092110.1">
    <property type="nucleotide sequence ID" value="NZ_CP053069.1"/>
</dbReference>
<gene>
    <name evidence="1" type="ORF">DSM104443_02151</name>
</gene>
<sequence>MSVTGPVPHEILSKRPLVPAASPSPRDFRGFVEVRRAWLSETAVAYEVSQALEECYAVSLALAPADPFVAVAAQRSWAAMAAGESLAAPCRGFEAQRIDPNEVLALLRHAADGGEARARARMLLMRDVTAPKEEALAEIPALLAHLDPGVVRDVGAFLVRGETEVVLGETRVPARVAVIAWELAACDLGYACGADSRLTLGQCAFGGTCGAGSYEDALSRSEPREDFDAAREIRSGIVRALRTSDWRWLGIAA</sequence>
<dbReference type="EMBL" id="CP053069">
    <property type="protein sequence ID" value="QJR11080.1"/>
    <property type="molecule type" value="Genomic_DNA"/>
</dbReference>
<protein>
    <submittedName>
        <fullName evidence="1">Uncharacterized protein</fullName>
    </submittedName>
</protein>
<dbReference type="Proteomes" id="UP000501534">
    <property type="component" value="Chromosome"/>
</dbReference>
<dbReference type="AlphaFoldDB" id="A0A6M4GUT5"/>
<evidence type="ECO:0000313" key="2">
    <source>
        <dbReference type="Proteomes" id="UP000501534"/>
    </source>
</evidence>
<proteinExistence type="predicted"/>
<name>A0A6M4GUT5_9PROT</name>
<reference evidence="1 2" key="1">
    <citation type="submission" date="2020-04" db="EMBL/GenBank/DDBJ databases">
        <title>Usitatibacter rugosus gen. nov., sp. nov. and Usitatibacter palustris sp. nov., novel members of Usitatibacteraceae fam. nov. within the order Nitrosomonadales isolated from soil.</title>
        <authorList>
            <person name="Huber K.J."/>
            <person name="Neumann-Schaal M."/>
            <person name="Geppert A."/>
            <person name="Luckner M."/>
            <person name="Wanner G."/>
            <person name="Overmann J."/>
        </authorList>
    </citation>
    <scope>NUCLEOTIDE SEQUENCE [LARGE SCALE GENOMIC DNA]</scope>
    <source>
        <strain evidence="1 2">0125_3</strain>
    </source>
</reference>
<evidence type="ECO:0000313" key="1">
    <source>
        <dbReference type="EMBL" id="QJR11080.1"/>
    </source>
</evidence>
<organism evidence="1 2">
    <name type="scientific">Usitatibacter rugosus</name>
    <dbReference type="NCBI Taxonomy" id="2732067"/>
    <lineage>
        <taxon>Bacteria</taxon>
        <taxon>Pseudomonadati</taxon>
        <taxon>Pseudomonadota</taxon>
        <taxon>Betaproteobacteria</taxon>
        <taxon>Nitrosomonadales</taxon>
        <taxon>Usitatibacteraceae</taxon>
        <taxon>Usitatibacter</taxon>
    </lineage>
</organism>